<keyword evidence="1 4" id="KW-0732">Signal</keyword>
<reference evidence="7 8" key="1">
    <citation type="submission" date="2019-04" db="EMBL/GenBank/DDBJ databases">
        <authorList>
            <person name="Hwang J.C."/>
        </authorList>
    </citation>
    <scope>NUCLEOTIDE SEQUENCE [LARGE SCALE GENOMIC DNA]</scope>
    <source>
        <strain evidence="7 8">IMCC35001</strain>
    </source>
</reference>
<feature type="domain" description="Organic solvent tolerance-like N-terminal" evidence="5">
    <location>
        <begin position="57"/>
        <end position="188"/>
    </location>
</feature>
<dbReference type="GO" id="GO:0043165">
    <property type="term" value="P:Gram-negative-bacterium-type cell outer membrane assembly"/>
    <property type="evidence" value="ECO:0007669"/>
    <property type="project" value="UniProtKB-UniRule"/>
</dbReference>
<evidence type="ECO:0000259" key="5">
    <source>
        <dbReference type="Pfam" id="PF03968"/>
    </source>
</evidence>
<evidence type="ECO:0000259" key="6">
    <source>
        <dbReference type="Pfam" id="PF04453"/>
    </source>
</evidence>
<dbReference type="PANTHER" id="PTHR30189">
    <property type="entry name" value="LPS-ASSEMBLY PROTEIN"/>
    <property type="match status" value="1"/>
</dbReference>
<evidence type="ECO:0000256" key="4">
    <source>
        <dbReference type="HAMAP-Rule" id="MF_01411"/>
    </source>
</evidence>
<dbReference type="InterPro" id="IPR005653">
    <property type="entry name" value="OstA-like_N"/>
</dbReference>
<evidence type="ECO:0000313" key="7">
    <source>
        <dbReference type="EMBL" id="TKB48076.1"/>
    </source>
</evidence>
<dbReference type="GO" id="GO:1990351">
    <property type="term" value="C:transporter complex"/>
    <property type="evidence" value="ECO:0007669"/>
    <property type="project" value="TreeGrafter"/>
</dbReference>
<dbReference type="AlphaFoldDB" id="A0A4U1BDM1"/>
<dbReference type="EMBL" id="SWCI01000010">
    <property type="protein sequence ID" value="TKB48076.1"/>
    <property type="molecule type" value="Genomic_DNA"/>
</dbReference>
<accession>A0A4U1BDM1</accession>
<gene>
    <name evidence="4 7" type="primary">lptD</name>
    <name evidence="7" type="ORF">FCL40_14220</name>
</gene>
<dbReference type="InterPro" id="IPR020889">
    <property type="entry name" value="LipoPS_assembly_LptD"/>
</dbReference>
<dbReference type="InterPro" id="IPR050218">
    <property type="entry name" value="LptD"/>
</dbReference>
<dbReference type="InterPro" id="IPR007543">
    <property type="entry name" value="LptD_C"/>
</dbReference>
<dbReference type="Proteomes" id="UP000305674">
    <property type="component" value="Unassembled WGS sequence"/>
</dbReference>
<comment type="similarity">
    <text evidence="4">Belongs to the LptD family.</text>
</comment>
<dbReference type="NCBIfam" id="NF002997">
    <property type="entry name" value="PRK03761.1"/>
    <property type="match status" value="1"/>
</dbReference>
<organism evidence="7 8">
    <name type="scientific">Ferrimonas sediminicola</name>
    <dbReference type="NCBI Taxonomy" id="2569538"/>
    <lineage>
        <taxon>Bacteria</taxon>
        <taxon>Pseudomonadati</taxon>
        <taxon>Pseudomonadota</taxon>
        <taxon>Gammaproteobacteria</taxon>
        <taxon>Alteromonadales</taxon>
        <taxon>Ferrimonadaceae</taxon>
        <taxon>Ferrimonas</taxon>
    </lineage>
</organism>
<sequence>MRFQLALACCCLPFAAWSQEGQVVVPDNQCIVRLPVPLMVDPNAPMEEDASREPVTVRADRSEAIAGETARFRGDVKLTQGNRAITADSAEVRQQEQKVQANGNLVYQDPAITITAEDLNADLTRYNATLNQAQYWLHGQQVHGDAGQLQITGDNDLVLLGSSFTTCPSEVPDWELKAEKIVIDSSEEWGRIYNAQVRLFDTPVFYVPYMTVPVSDKRKTGFLFPSISTSTKNGVDITAPFYWNIAPNYDLTLSPQVMSSRGVWLGAEGRYLQRDSAGLINLEYIGNDRLDSLNGRPDRWAYSWEHSARLDNGWRLHADIADISDDNYFNDFDSAISTSTDNQLSRVGEAAYFQKEWNFAARVQDIKVLGEAESPFQVLPQLSFQYHRPDVSRGLDFAFGTELTRFASQGNNQLEAIRWHMEPTLSLPFQTPAASLLGEVKLMQTFYQQDVPDNTTNPLEQNLDDFVSRTLPQLRLHGQINLERRLSFRGQPLRQTLEPQAQYLYIPHEDQSDIGVYDTALLQDDYSGLFRDRRFSGLDRIADANQLTLGVATRIFDDGNDERLRFALGQIFYLSDSEVSLPDQSNQIQQSSSALAMELDMQAARNWFLAGSLQLDTNSGITNKSELTLDYRPGRDKLVQLSHRYVPELAIDADTGESVDINQFGLRTTWPLTDNTYLVGNYYYDANLNRSVETFAGIQWESCCWAIRLSYDRHLNTNYSDSGFTNISQRNDFDTSWSLTFELKGLGSSGPLGVSDMLDAGLFNYRRPYYLRN</sequence>
<dbReference type="RefSeq" id="WP_136853963.1">
    <property type="nucleotide sequence ID" value="NZ_SWCI01000010.1"/>
</dbReference>
<dbReference type="Pfam" id="PF03968">
    <property type="entry name" value="LptD_N"/>
    <property type="match status" value="1"/>
</dbReference>
<comment type="subcellular location">
    <subcellularLocation>
        <location evidence="4">Cell outer membrane</location>
    </subcellularLocation>
</comment>
<comment type="caution">
    <text evidence="7">The sequence shown here is derived from an EMBL/GenBank/DDBJ whole genome shotgun (WGS) entry which is preliminary data.</text>
</comment>
<dbReference type="PANTHER" id="PTHR30189:SF1">
    <property type="entry name" value="LPS-ASSEMBLY PROTEIN LPTD"/>
    <property type="match status" value="1"/>
</dbReference>
<feature type="domain" description="LptD C-terminal" evidence="6">
    <location>
        <begin position="298"/>
        <end position="675"/>
    </location>
</feature>
<comment type="caution">
    <text evidence="4">Lacks conserved residue(s) required for the propagation of feature annotation.</text>
</comment>
<keyword evidence="3 4" id="KW-0998">Cell outer membrane</keyword>
<dbReference type="OrthoDB" id="9760225at2"/>
<evidence type="ECO:0000256" key="3">
    <source>
        <dbReference type="ARBA" id="ARBA00023237"/>
    </source>
</evidence>
<evidence type="ECO:0000313" key="8">
    <source>
        <dbReference type="Proteomes" id="UP000305674"/>
    </source>
</evidence>
<evidence type="ECO:0000256" key="1">
    <source>
        <dbReference type="ARBA" id="ARBA00022729"/>
    </source>
</evidence>
<protein>
    <recommendedName>
        <fullName evidence="4">LPS-assembly protein LptD</fullName>
    </recommendedName>
</protein>
<dbReference type="GO" id="GO:0015920">
    <property type="term" value="P:lipopolysaccharide transport"/>
    <property type="evidence" value="ECO:0007669"/>
    <property type="project" value="InterPro"/>
</dbReference>
<dbReference type="GO" id="GO:0009279">
    <property type="term" value="C:cell outer membrane"/>
    <property type="evidence" value="ECO:0007669"/>
    <property type="project" value="UniProtKB-SubCell"/>
</dbReference>
<dbReference type="HAMAP" id="MF_01411">
    <property type="entry name" value="LPS_assembly_LptD"/>
    <property type="match status" value="1"/>
</dbReference>
<comment type="function">
    <text evidence="4">Together with LptE, is involved in the assembly of lipopolysaccharide (LPS) at the surface of the outer membrane.</text>
</comment>
<keyword evidence="2 4" id="KW-0472">Membrane</keyword>
<name>A0A4U1BDM1_9GAMM</name>
<comment type="subunit">
    <text evidence="4">Component of the lipopolysaccharide transport and assembly complex. Interacts with LptE and LptA.</text>
</comment>
<proteinExistence type="inferred from homology"/>
<keyword evidence="8" id="KW-1185">Reference proteome</keyword>
<evidence type="ECO:0000256" key="2">
    <source>
        <dbReference type="ARBA" id="ARBA00023136"/>
    </source>
</evidence>
<dbReference type="Pfam" id="PF04453">
    <property type="entry name" value="LptD"/>
    <property type="match status" value="1"/>
</dbReference>
<dbReference type="Gene3D" id="2.60.450.10">
    <property type="entry name" value="Lipopolysaccharide (LPS) transport protein A like domain"/>
    <property type="match status" value="1"/>
</dbReference>